<reference evidence="1 2" key="1">
    <citation type="submission" date="2024-09" db="EMBL/GenBank/DDBJ databases">
        <authorList>
            <person name="Sun Q."/>
            <person name="Mori K."/>
        </authorList>
    </citation>
    <scope>NUCLEOTIDE SEQUENCE [LARGE SCALE GENOMIC DNA]</scope>
    <source>
        <strain evidence="1 2">JCM 3307</strain>
    </source>
</reference>
<dbReference type="Gene3D" id="3.30.559.30">
    <property type="entry name" value="Nonribosomal peptide synthetase, condensation domain"/>
    <property type="match status" value="1"/>
</dbReference>
<evidence type="ECO:0000313" key="2">
    <source>
        <dbReference type="Proteomes" id="UP001589608"/>
    </source>
</evidence>
<keyword evidence="2" id="KW-1185">Reference proteome</keyword>
<evidence type="ECO:0000313" key="1">
    <source>
        <dbReference type="EMBL" id="MFB9445646.1"/>
    </source>
</evidence>
<comment type="caution">
    <text evidence="1">The sequence shown here is derived from an EMBL/GenBank/DDBJ whole genome shotgun (WGS) entry which is preliminary data.</text>
</comment>
<dbReference type="RefSeq" id="WP_223093269.1">
    <property type="nucleotide sequence ID" value="NZ_CP061913.1"/>
</dbReference>
<dbReference type="Gene3D" id="3.30.559.10">
    <property type="entry name" value="Chloramphenicol acetyltransferase-like domain"/>
    <property type="match status" value="1"/>
</dbReference>
<dbReference type="EMBL" id="JBHMCA010000043">
    <property type="protein sequence ID" value="MFB9445646.1"/>
    <property type="molecule type" value="Genomic_DNA"/>
</dbReference>
<dbReference type="SUPFAM" id="SSF52777">
    <property type="entry name" value="CoA-dependent acyltransferases"/>
    <property type="match status" value="2"/>
</dbReference>
<sequence>MLVDRVVVPFEGSGAGAGPLTWGQQQVWEAMLDIGSSLPMGGVVPVTDGRTAEDFAAELRFHMCRYPSMRTLLRFAADGTVEQEIFGSGDAVLEVHEAGGGTDPATVAEELAAQWRERKFDYDTEWPLRMGVVRRGGTVTHVVALMCHIAADLGGIEVMMRDLAAAEPGPHTAPSPLDLARAQREPAARRHTAAAVRYWESHLRAVPVSMLGEPADHGDPTFCRIHWDSPATHLATARACARLGADPAWVLLAAIATGLARTGVTHGPFVALGIISNRFRPALRDAVTPLTQDGLCVLDVTGATPDEAIARARTASMSASKYAYYDPAARAELFTRLAADRGAPPDLRVLYNDRRTSPPPAPSAEDPHAALARTTAREEPAAFLGPKLMFHIADAPGTVSVTMEVDTRYLPLPLARRLLADVEAFTLSAM</sequence>
<proteinExistence type="predicted"/>
<name>A0ABV5M9V1_9ACTN</name>
<dbReference type="Proteomes" id="UP001589608">
    <property type="component" value="Unassembled WGS sequence"/>
</dbReference>
<protein>
    <recommendedName>
        <fullName evidence="3">Condensation domain-containing protein</fullName>
    </recommendedName>
</protein>
<dbReference type="InterPro" id="IPR023213">
    <property type="entry name" value="CAT-like_dom_sf"/>
</dbReference>
<accession>A0ABV5M9V1</accession>
<organism evidence="1 2">
    <name type="scientific">Dactylosporangium vinaceum</name>
    <dbReference type="NCBI Taxonomy" id="53362"/>
    <lineage>
        <taxon>Bacteria</taxon>
        <taxon>Bacillati</taxon>
        <taxon>Actinomycetota</taxon>
        <taxon>Actinomycetes</taxon>
        <taxon>Micromonosporales</taxon>
        <taxon>Micromonosporaceae</taxon>
        <taxon>Dactylosporangium</taxon>
    </lineage>
</organism>
<gene>
    <name evidence="1" type="ORF">ACFFTR_21415</name>
</gene>
<evidence type="ECO:0008006" key="3">
    <source>
        <dbReference type="Google" id="ProtNLM"/>
    </source>
</evidence>